<comment type="caution">
    <text evidence="2">The sequence shown here is derived from an EMBL/GenBank/DDBJ whole genome shotgun (WGS) entry which is preliminary data.</text>
</comment>
<dbReference type="Proteomes" id="UP000004221">
    <property type="component" value="Unassembled WGS sequence"/>
</dbReference>
<dbReference type="EMBL" id="CAGS01000401">
    <property type="protein sequence ID" value="CCF85182.1"/>
    <property type="molecule type" value="Genomic_DNA"/>
</dbReference>
<dbReference type="OrthoDB" id="4717007at2"/>
<gene>
    <name evidence="2" type="ORF">NITHO_460018</name>
</gene>
<proteinExistence type="predicted"/>
<organism evidence="2 3">
    <name type="scientific">Nitrolancea hollandica Lb</name>
    <dbReference type="NCBI Taxonomy" id="1129897"/>
    <lineage>
        <taxon>Bacteria</taxon>
        <taxon>Pseudomonadati</taxon>
        <taxon>Thermomicrobiota</taxon>
        <taxon>Thermomicrobia</taxon>
        <taxon>Sphaerobacterales</taxon>
        <taxon>Sphaerobacterineae</taxon>
        <taxon>Sphaerobacteraceae</taxon>
        <taxon>Nitrolancea</taxon>
    </lineage>
</organism>
<protein>
    <recommendedName>
        <fullName evidence="1">DUF6294 domain-containing protein</fullName>
    </recommendedName>
</protein>
<name>I4EKH0_9BACT</name>
<feature type="domain" description="DUF6294" evidence="1">
    <location>
        <begin position="68"/>
        <end position="150"/>
    </location>
</feature>
<evidence type="ECO:0000313" key="3">
    <source>
        <dbReference type="Proteomes" id="UP000004221"/>
    </source>
</evidence>
<sequence>MSEPEGPYQMPKRKLKPELEALTHSGPISDKMPYVEGWTEHEIESIAWKNFNWPEMGDHDCTMWDASIILFSDGTGRFFSQVRTSDADDVWIIKGIALLDSHGIELWRTPKFVGPNMVIDNFHYIFTVDPVFFPAHLFDSIASLIMYHHC</sequence>
<evidence type="ECO:0000313" key="2">
    <source>
        <dbReference type="EMBL" id="CCF85182.1"/>
    </source>
</evidence>
<dbReference type="InterPro" id="IPR046261">
    <property type="entry name" value="DUF6294"/>
</dbReference>
<dbReference type="AlphaFoldDB" id="I4EKH0"/>
<reference evidence="2 3" key="1">
    <citation type="journal article" date="2012" name="ISME J.">
        <title>Nitrification expanded: discovery, physiology and genomics of a nitrite-oxidizing bacterium from the phylum Chloroflexi.</title>
        <authorList>
            <person name="Sorokin D.Y."/>
            <person name="Lucker S."/>
            <person name="Vejmelkova D."/>
            <person name="Kostrikina N.A."/>
            <person name="Kleerebezem R."/>
            <person name="Rijpstra W.I."/>
            <person name="Damste J.S."/>
            <person name="Le Paslier D."/>
            <person name="Muyzer G."/>
            <person name="Wagner M."/>
            <person name="van Loosdrecht M.C."/>
            <person name="Daims H."/>
        </authorList>
    </citation>
    <scope>NUCLEOTIDE SEQUENCE [LARGE SCALE GENOMIC DNA]</scope>
    <source>
        <strain evidence="3">none</strain>
    </source>
</reference>
<accession>I4EKH0</accession>
<keyword evidence="3" id="KW-1185">Reference proteome</keyword>
<dbReference type="RefSeq" id="WP_008479904.1">
    <property type="nucleotide sequence ID" value="NZ_CAGS01000401.1"/>
</dbReference>
<dbReference type="Pfam" id="PF19811">
    <property type="entry name" value="DUF6294"/>
    <property type="match status" value="1"/>
</dbReference>
<evidence type="ECO:0000259" key="1">
    <source>
        <dbReference type="Pfam" id="PF19811"/>
    </source>
</evidence>